<feature type="coiled-coil region" evidence="4">
    <location>
        <begin position="335"/>
        <end position="388"/>
    </location>
</feature>
<dbReference type="PANTHER" id="PTHR15654:SF1">
    <property type="entry name" value="COILED-COIL DOMAIN-CONTAINING PROTEIN 96"/>
    <property type="match status" value="1"/>
</dbReference>
<dbReference type="EMBL" id="OU892289">
    <property type="protein sequence ID" value="CAG9763065.1"/>
    <property type="molecule type" value="Genomic_DNA"/>
</dbReference>
<dbReference type="OrthoDB" id="10254794at2759"/>
<dbReference type="Pfam" id="PF13870">
    <property type="entry name" value="CCDC113_CCDC96_CC"/>
    <property type="match status" value="1"/>
</dbReference>
<comment type="subcellular location">
    <subcellularLocation>
        <location evidence="1">Cell projection</location>
        <location evidence="1">Cilium</location>
    </subcellularLocation>
</comment>
<name>A0A9N9ME77_9CUCU</name>
<dbReference type="Proteomes" id="UP001152799">
    <property type="component" value="Chromosome 13"/>
</dbReference>
<dbReference type="AlphaFoldDB" id="A0A9N9ME77"/>
<dbReference type="PANTHER" id="PTHR15654">
    <property type="entry name" value="COILED-COIL DOMAIN-CONTAINING PROTEIN 113-RELATED"/>
    <property type="match status" value="1"/>
</dbReference>
<keyword evidence="3" id="KW-0966">Cell projection</keyword>
<dbReference type="InterPro" id="IPR025254">
    <property type="entry name" value="CCDC113/CCDC96_CC"/>
</dbReference>
<feature type="region of interest" description="Disordered" evidence="5">
    <location>
        <begin position="103"/>
        <end position="122"/>
    </location>
</feature>
<accession>A0A9N9ME77</accession>
<feature type="domain" description="CCDC113/CCDC96 coiled-coil" evidence="6">
    <location>
        <begin position="324"/>
        <end position="493"/>
    </location>
</feature>
<dbReference type="GO" id="GO:0060271">
    <property type="term" value="P:cilium assembly"/>
    <property type="evidence" value="ECO:0007669"/>
    <property type="project" value="TreeGrafter"/>
</dbReference>
<gene>
    <name evidence="7" type="ORF">CEUTPL_LOCUS3735</name>
</gene>
<feature type="compositionally biased region" description="Acidic residues" evidence="5">
    <location>
        <begin position="103"/>
        <end position="112"/>
    </location>
</feature>
<keyword evidence="2 4" id="KW-0175">Coiled coil</keyword>
<organism evidence="7 8">
    <name type="scientific">Ceutorhynchus assimilis</name>
    <name type="common">cabbage seed weevil</name>
    <dbReference type="NCBI Taxonomy" id="467358"/>
    <lineage>
        <taxon>Eukaryota</taxon>
        <taxon>Metazoa</taxon>
        <taxon>Ecdysozoa</taxon>
        <taxon>Arthropoda</taxon>
        <taxon>Hexapoda</taxon>
        <taxon>Insecta</taxon>
        <taxon>Pterygota</taxon>
        <taxon>Neoptera</taxon>
        <taxon>Endopterygota</taxon>
        <taxon>Coleoptera</taxon>
        <taxon>Polyphaga</taxon>
        <taxon>Cucujiformia</taxon>
        <taxon>Curculionidae</taxon>
        <taxon>Ceutorhynchinae</taxon>
        <taxon>Ceutorhynchus</taxon>
    </lineage>
</organism>
<dbReference type="GO" id="GO:0005930">
    <property type="term" value="C:axoneme"/>
    <property type="evidence" value="ECO:0007669"/>
    <property type="project" value="TreeGrafter"/>
</dbReference>
<sequence>MSRPSVRGEEPEDSNTENYQELIVDNLTEEGSLEALEDDYVPPDTISPVRYSLQHDFFEQPHKEEKFGDITGMEDDETRTISSGETSQERVKMVSINVEEIDDETVDEEDDSYSPRLSTYSDSSKIRPSINYDVRRRLVSTVEEDMEKLFSLKQPDNIILFDDTQESEEAESEATIVEEEQEHFDRTPYYEQYDKLVDESDFNRPKNNLLQKLIIMYLKRRKTENILKDLEPPMDQTMKYGQKLDAYREMMDINVEQRASVAEDVETLRQKRNLKIQDIKHILKMMQNRESNVGHGLIYAKTGSQISDKLVDRLLKRQTTLIEQVSSMRLSFIKLRDLVQEKIEKITKLDTLENNLLLADYEQLKVENRSHADKLEERDEELARLRTKCTNTIQILAHVREKSFALEADLQEERESFSDVDYKIRDQRETLAYLKHTRDEYRQMTRKLKDSSGLLLKPALLIDMEESQEEFLSLEEEIIECKQDVDIKKSRVRKLRRLIEVLKQAKKAGEFKKIECYKKLIKQKSLTSSSNTSKEPSVKSEPAIGKFKLTGIYKTRPTMYIPIFEEDAFDGILKIRPHPKVFNRKK</sequence>
<evidence type="ECO:0000313" key="7">
    <source>
        <dbReference type="EMBL" id="CAG9763065.1"/>
    </source>
</evidence>
<evidence type="ECO:0000256" key="4">
    <source>
        <dbReference type="SAM" id="Coils"/>
    </source>
</evidence>
<reference evidence="7" key="1">
    <citation type="submission" date="2022-01" db="EMBL/GenBank/DDBJ databases">
        <authorList>
            <person name="King R."/>
        </authorList>
    </citation>
    <scope>NUCLEOTIDE SEQUENCE</scope>
</reference>
<protein>
    <recommendedName>
        <fullName evidence="6">CCDC113/CCDC96 coiled-coil domain-containing protein</fullName>
    </recommendedName>
</protein>
<dbReference type="GO" id="GO:0036064">
    <property type="term" value="C:ciliary basal body"/>
    <property type="evidence" value="ECO:0007669"/>
    <property type="project" value="TreeGrafter"/>
</dbReference>
<evidence type="ECO:0000256" key="3">
    <source>
        <dbReference type="ARBA" id="ARBA00023273"/>
    </source>
</evidence>
<keyword evidence="8" id="KW-1185">Reference proteome</keyword>
<proteinExistence type="predicted"/>
<dbReference type="InterPro" id="IPR051885">
    <property type="entry name" value="CC_CF"/>
</dbReference>
<evidence type="ECO:0000256" key="5">
    <source>
        <dbReference type="SAM" id="MobiDB-lite"/>
    </source>
</evidence>
<evidence type="ECO:0000256" key="2">
    <source>
        <dbReference type="ARBA" id="ARBA00023054"/>
    </source>
</evidence>
<evidence type="ECO:0000256" key="1">
    <source>
        <dbReference type="ARBA" id="ARBA00004138"/>
    </source>
</evidence>
<evidence type="ECO:0000313" key="8">
    <source>
        <dbReference type="Proteomes" id="UP001152799"/>
    </source>
</evidence>
<evidence type="ECO:0000259" key="6">
    <source>
        <dbReference type="Pfam" id="PF13870"/>
    </source>
</evidence>